<dbReference type="InterPro" id="IPR012334">
    <property type="entry name" value="Pectin_lyas_fold"/>
</dbReference>
<dbReference type="Gene3D" id="1.50.10.100">
    <property type="entry name" value="Chondroitin AC/alginate lyase"/>
    <property type="match status" value="2"/>
</dbReference>
<dbReference type="SUPFAM" id="SSF51126">
    <property type="entry name" value="Pectin lyase-like"/>
    <property type="match status" value="1"/>
</dbReference>
<evidence type="ECO:0000256" key="3">
    <source>
        <dbReference type="ARBA" id="ARBA00022764"/>
    </source>
</evidence>
<dbReference type="Pfam" id="PF07940">
    <property type="entry name" value="Hepar_II_III_C"/>
    <property type="match status" value="1"/>
</dbReference>
<dbReference type="InterPro" id="IPR011050">
    <property type="entry name" value="Pectin_lyase_fold/virulence"/>
</dbReference>
<dbReference type="PANTHER" id="PTHR39210:SF1">
    <property type="entry name" value="HEPARIN-SULFATE LYASE"/>
    <property type="match status" value="1"/>
</dbReference>
<dbReference type="SUPFAM" id="SSF48230">
    <property type="entry name" value="Chondroitin AC/alginate lyase"/>
    <property type="match status" value="2"/>
</dbReference>
<dbReference type="Proteomes" id="UP000036520">
    <property type="component" value="Chromosome"/>
</dbReference>
<feature type="domain" description="Heparinase II/III-like C-terminal" evidence="7">
    <location>
        <begin position="1045"/>
        <end position="1232"/>
    </location>
</feature>
<sequence length="1313" mass="148511">MRPIHLSITLFSILIFTSFFILAQQIESNSDLVYPSSFVHPGILQNQADLDYMKSQILKGEEPWKTAFINLQKEANSNFEVQAFTHVVRGSYGRQGQGHKELSVSAKEAYRQALLWYVKGEVSHAENAIGIINAWSERLWDFDDNDAKLIAALTGQYFLNAAEILRYSNSGWEQKEIEKFEELMLTVFYPYIKDFFTEANGNWDAAMINTMLGIGIFTDRPDIFKRAVDRYFWGPNNGGITKYIYPNGQIQETTRDWPHVQLGLGEFAKAAQIAWTQGVDFYGVADNRLALGFEYTAKYMLGEEVPVYGDISTRGRGEFRDIYESVFSHYANVKKIAMPFTKEAVALTRPNSTWGFLEAQRAPVQQSAMSENFNDPLENAREQTGARKGLNQLNEDEYIKVNPGQSIQKAIDNGSKIGKKILLAKGQHLLKETLKLPSNTHLEGLGLGTILLLEEKVSGLTVGNLNPMAENITLKNFVIEGRESAKPEYDPNQGRRARARQSAPRREGLVLAADLPNKIRNIHLENLTVRNFTKNGVSLRGVANVKITHCDFSDNGSNVVPGKGLHHNLHLFRSTQVSISDSRFSNSPWGSGVMASLCADLSIANNESSRNKLDGIQINESQGIAIIDNLLEGNDRNGLYLEQLNIGNINLTIDNNTIRNNGAMGINYPKDIQETWAYNLIQHNKRSIANTVPNDLFIEHWNKVAQHINLPDEVKDKADNPLLAARYLLNYFQQRTGVHHPSDKHHYTGQASDKDRMHTNNAMKHVMVGQPAYPSQFVGWDINWESQPVKDKEWVWQLNRMVFWQSMGKVYKEDRNEEIAIEWNKQVMDWVIKNPRDKDHPLAWRSIEAGIRGNRWTHVFNNFLHSPNFSPEALVFFLSSAYDHSEYLMTKYSSGSNWALMEAEGMAFIAMTFPEFKVSDQWLDEAIRRFNIEIHEQVYPDGHQRELAFGYHMGSISWFLRTYELAQMNGMGNRFSEDYLTMIEKMAEVPMKLAFPDGTSPQFGDAWTGSPGQHYSKLQTWASLFNRPDFMYVGTEGEKGVKPSQTAFAYPQSGLYSMRSAWDPSAISLVLKCGPDGGGHSQPDNGTFELYAGGRNLTPDSGSFIYSGDPEGRAWFRQSKVHQTLTLNGENIAYAPKVLLWQPGDKHDIVVVENQNYEGMTHRRAVIFYDKSFFIIIDEALGDAEGVLDLNFQLAPGKVDMDENQLAVKTLFDEGYNLSIKAHETEDLNLTPMEGQVSFIYTKKEPRPAFSFQKEWNGKGKGMRFVTSLEPFKGSSPSDVVVKVASKTKIGSKKVTLEISKNGKKESISYSLE</sequence>
<dbReference type="InterPro" id="IPR006626">
    <property type="entry name" value="PbH1"/>
</dbReference>
<dbReference type="GO" id="GO:0016829">
    <property type="term" value="F:lyase activity"/>
    <property type="evidence" value="ECO:0007669"/>
    <property type="project" value="UniProtKB-KW"/>
</dbReference>
<comment type="subcellular location">
    <subcellularLocation>
        <location evidence="1">Periplasm</location>
    </subcellularLocation>
</comment>
<keyword evidence="11" id="KW-1185">Reference proteome</keyword>
<evidence type="ECO:0000259" key="7">
    <source>
        <dbReference type="Pfam" id="PF07940"/>
    </source>
</evidence>
<dbReference type="PANTHER" id="PTHR39210">
    <property type="entry name" value="HEPARIN-SULFATE LYASE"/>
    <property type="match status" value="1"/>
</dbReference>
<dbReference type="Gene3D" id="2.160.20.10">
    <property type="entry name" value="Single-stranded right-handed beta-helix, Pectin lyase-like"/>
    <property type="match status" value="1"/>
</dbReference>
<keyword evidence="2" id="KW-0732">Signal</keyword>
<dbReference type="Pfam" id="PF05426">
    <property type="entry name" value="Alginate_lyase"/>
    <property type="match status" value="1"/>
</dbReference>
<dbReference type="InterPro" id="IPR012480">
    <property type="entry name" value="Hepar_II_III_C"/>
</dbReference>
<dbReference type="Gene3D" id="2.70.98.70">
    <property type="match status" value="1"/>
</dbReference>
<feature type="domain" description="Alginate lyase" evidence="6">
    <location>
        <begin position="99"/>
        <end position="304"/>
    </location>
</feature>
<dbReference type="GO" id="GO:0042597">
    <property type="term" value="C:periplasmic space"/>
    <property type="evidence" value="ECO:0007669"/>
    <property type="project" value="UniProtKB-SubCell"/>
</dbReference>
<feature type="domain" description="Right handed beta helix" evidence="8">
    <location>
        <begin position="521"/>
        <end position="668"/>
    </location>
</feature>
<dbReference type="KEGG" id="camu:CA2015_4553"/>
<dbReference type="InterPro" id="IPR008397">
    <property type="entry name" value="Alginate_lyase_dom"/>
</dbReference>
<dbReference type="InterPro" id="IPR008929">
    <property type="entry name" value="Chondroitin_lyas"/>
</dbReference>
<dbReference type="PATRIC" id="fig|320787.5.peg.4989"/>
<evidence type="ECO:0000259" key="8">
    <source>
        <dbReference type="Pfam" id="PF13229"/>
    </source>
</evidence>
<evidence type="ECO:0000259" key="6">
    <source>
        <dbReference type="Pfam" id="PF05426"/>
    </source>
</evidence>
<accession>A0A0H4PIC0</accession>
<dbReference type="InterPro" id="IPR031680">
    <property type="entry name" value="Hepar_II_III_N"/>
</dbReference>
<gene>
    <name evidence="10" type="ORF">CA2015_4553</name>
</gene>
<proteinExistence type="predicted"/>
<evidence type="ECO:0000256" key="1">
    <source>
        <dbReference type="ARBA" id="ARBA00004418"/>
    </source>
</evidence>
<evidence type="ECO:0000313" key="11">
    <source>
        <dbReference type="Proteomes" id="UP000036520"/>
    </source>
</evidence>
<evidence type="ECO:0000259" key="9">
    <source>
        <dbReference type="Pfam" id="PF16889"/>
    </source>
</evidence>
<evidence type="ECO:0000313" key="10">
    <source>
        <dbReference type="EMBL" id="AKP53889.1"/>
    </source>
</evidence>
<keyword evidence="10" id="KW-0675">Receptor</keyword>
<evidence type="ECO:0000256" key="2">
    <source>
        <dbReference type="ARBA" id="ARBA00022729"/>
    </source>
</evidence>
<reference evidence="10 11" key="1">
    <citation type="submission" date="2015-07" db="EMBL/GenBank/DDBJ databases">
        <authorList>
            <person name="Kim K.M."/>
        </authorList>
    </citation>
    <scope>NUCLEOTIDE SEQUENCE [LARGE SCALE GENOMIC DNA]</scope>
    <source>
        <strain evidence="10 11">KCTC 12363</strain>
    </source>
</reference>
<dbReference type="SMART" id="SM00710">
    <property type="entry name" value="PbH1"/>
    <property type="match status" value="6"/>
</dbReference>
<evidence type="ECO:0000256" key="5">
    <source>
        <dbReference type="SAM" id="MobiDB-lite"/>
    </source>
</evidence>
<keyword evidence="3" id="KW-0574">Periplasm</keyword>
<dbReference type="Pfam" id="PF16889">
    <property type="entry name" value="Hepar_II_III_N"/>
    <property type="match status" value="1"/>
</dbReference>
<keyword evidence="4" id="KW-0456">Lyase</keyword>
<evidence type="ECO:0000256" key="4">
    <source>
        <dbReference type="ARBA" id="ARBA00023239"/>
    </source>
</evidence>
<feature type="domain" description="Heparin-sulfate lyase N-terminal" evidence="9">
    <location>
        <begin position="722"/>
        <end position="1027"/>
    </location>
</feature>
<protein>
    <submittedName>
        <fullName evidence="10">TonB-dependent receptor</fullName>
    </submittedName>
</protein>
<dbReference type="STRING" id="320787.CA2015_4553"/>
<feature type="region of interest" description="Disordered" evidence="5">
    <location>
        <begin position="485"/>
        <end position="505"/>
    </location>
</feature>
<dbReference type="InterPro" id="IPR039448">
    <property type="entry name" value="Beta_helix"/>
</dbReference>
<dbReference type="EMBL" id="CP012040">
    <property type="protein sequence ID" value="AKP53889.1"/>
    <property type="molecule type" value="Genomic_DNA"/>
</dbReference>
<dbReference type="Pfam" id="PF13229">
    <property type="entry name" value="Beta_helix"/>
    <property type="match status" value="1"/>
</dbReference>
<dbReference type="OrthoDB" id="7335480at2"/>
<dbReference type="RefSeq" id="WP_048643943.1">
    <property type="nucleotide sequence ID" value="NZ_CP012040.1"/>
</dbReference>
<organism evidence="10 11">
    <name type="scientific">Cyclobacterium amurskyense</name>
    <dbReference type="NCBI Taxonomy" id="320787"/>
    <lineage>
        <taxon>Bacteria</taxon>
        <taxon>Pseudomonadati</taxon>
        <taxon>Bacteroidota</taxon>
        <taxon>Cytophagia</taxon>
        <taxon>Cytophagales</taxon>
        <taxon>Cyclobacteriaceae</taxon>
        <taxon>Cyclobacterium</taxon>
    </lineage>
</organism>
<name>A0A0H4PIC0_9BACT</name>